<dbReference type="OrthoDB" id="566532at2759"/>
<reference evidence="8 9" key="1">
    <citation type="journal article" date="2009" name="Science">
        <title>Green evolution and dynamic adaptations revealed by genomes of the marine picoeukaryotes Micromonas.</title>
        <authorList>
            <person name="Worden A.Z."/>
            <person name="Lee J.H."/>
            <person name="Mock T."/>
            <person name="Rouze P."/>
            <person name="Simmons M.P."/>
            <person name="Aerts A.L."/>
            <person name="Allen A.E."/>
            <person name="Cuvelier M.L."/>
            <person name="Derelle E."/>
            <person name="Everett M.V."/>
            <person name="Foulon E."/>
            <person name="Grimwood J."/>
            <person name="Gundlach H."/>
            <person name="Henrissat B."/>
            <person name="Napoli C."/>
            <person name="McDonald S.M."/>
            <person name="Parker M.S."/>
            <person name="Rombauts S."/>
            <person name="Salamov A."/>
            <person name="Von Dassow P."/>
            <person name="Badger J.H."/>
            <person name="Coutinho P.M."/>
            <person name="Demir E."/>
            <person name="Dubchak I."/>
            <person name="Gentemann C."/>
            <person name="Eikrem W."/>
            <person name="Gready J.E."/>
            <person name="John U."/>
            <person name="Lanier W."/>
            <person name="Lindquist E.A."/>
            <person name="Lucas S."/>
            <person name="Mayer K.F."/>
            <person name="Moreau H."/>
            <person name="Not F."/>
            <person name="Otillar R."/>
            <person name="Panaud O."/>
            <person name="Pangilinan J."/>
            <person name="Paulsen I."/>
            <person name="Piegu B."/>
            <person name="Poliakov A."/>
            <person name="Robbens S."/>
            <person name="Schmutz J."/>
            <person name="Toulza E."/>
            <person name="Wyss T."/>
            <person name="Zelensky A."/>
            <person name="Zhou K."/>
            <person name="Armbrust E.V."/>
            <person name="Bhattacharya D."/>
            <person name="Goodenough U.W."/>
            <person name="Van de Peer Y."/>
            <person name="Grigoriev I.V."/>
        </authorList>
    </citation>
    <scope>NUCLEOTIDE SEQUENCE [LARGE SCALE GENOMIC DNA]</scope>
    <source>
        <strain evidence="8 9">CCMP1545</strain>
    </source>
</reference>
<feature type="transmembrane region" description="Helical" evidence="7">
    <location>
        <begin position="168"/>
        <end position="187"/>
    </location>
</feature>
<evidence type="ECO:0000256" key="3">
    <source>
        <dbReference type="ARBA" id="ARBA00022475"/>
    </source>
</evidence>
<organism evidence="9">
    <name type="scientific">Micromonas pusilla (strain CCMP1545)</name>
    <name type="common">Picoplanktonic green alga</name>
    <dbReference type="NCBI Taxonomy" id="564608"/>
    <lineage>
        <taxon>Eukaryota</taxon>
        <taxon>Viridiplantae</taxon>
        <taxon>Chlorophyta</taxon>
        <taxon>Mamiellophyceae</taxon>
        <taxon>Mamiellales</taxon>
        <taxon>Mamiellaceae</taxon>
        <taxon>Micromonas</taxon>
    </lineage>
</organism>
<feature type="transmembrane region" description="Helical" evidence="7">
    <location>
        <begin position="128"/>
        <end position="147"/>
    </location>
</feature>
<dbReference type="AlphaFoldDB" id="C1N887"/>
<evidence type="ECO:0000313" key="9">
    <source>
        <dbReference type="Proteomes" id="UP000001876"/>
    </source>
</evidence>
<dbReference type="EMBL" id="GG663750">
    <property type="protein sequence ID" value="EEH51848.1"/>
    <property type="molecule type" value="Genomic_DNA"/>
</dbReference>
<evidence type="ECO:0000256" key="4">
    <source>
        <dbReference type="ARBA" id="ARBA00022692"/>
    </source>
</evidence>
<dbReference type="GO" id="GO:0005886">
    <property type="term" value="C:plasma membrane"/>
    <property type="evidence" value="ECO:0007669"/>
    <property type="project" value="UniProtKB-SubCell"/>
</dbReference>
<evidence type="ECO:0000256" key="2">
    <source>
        <dbReference type="ARBA" id="ARBA00022448"/>
    </source>
</evidence>
<dbReference type="RefSeq" id="XP_003064226.1">
    <property type="nucleotide sequence ID" value="XM_003064180.1"/>
</dbReference>
<sequence>MAPAWREALRASLRRPLHLLKAAPTELWLVYVLKTLDSYGYFALSEIFTLYLTNELGVSDVAAGAYYGGWGTAITLYGLLTGFLIDVVGVRRSLCASYPLAASWGAPVMTIAIKRLTADADRTVSFGLFYAMMNVAALLSGLAIDALRLGLPNGIDGAGDALASPTRVVLLSTVVTSALALVVAWRFRDVPAGDAGDAGGGGGGGGAYERFDDDDDDEFGGFFRRARAAGVFAAVLAAASKAKRAFDRSIRAPTSSLLRTPRFYQFLAMAMFTLNLKQIFRHMDATFPKFAVRAFGCDAPFGSIYAINPALIIVGVPLVSSVTATARHFDMIFRGSWITSLSPFILAAWQSIPGAVLFVVTLSIGEMMWSPRWYDYTMAMAPAGKEGVFGALGAYSFPHTGPSPYIRLRSRVERTRFLT</sequence>
<feature type="transmembrane region" description="Helical" evidence="7">
    <location>
        <begin position="65"/>
        <end position="85"/>
    </location>
</feature>
<dbReference type="PANTHER" id="PTHR23517:SF3">
    <property type="entry name" value="INTEGRAL MEMBRANE TRANSPORT PROTEIN"/>
    <property type="match status" value="1"/>
</dbReference>
<protein>
    <submittedName>
        <fullName evidence="8">Predicted protein</fullName>
    </submittedName>
</protein>
<feature type="transmembrane region" description="Helical" evidence="7">
    <location>
        <begin position="301"/>
        <end position="324"/>
    </location>
</feature>
<accession>C1N887</accession>
<dbReference type="GeneID" id="9689480"/>
<dbReference type="KEGG" id="mpp:MICPUCDRAFT_43268"/>
<dbReference type="InterPro" id="IPR050171">
    <property type="entry name" value="MFS_Transporters"/>
</dbReference>
<keyword evidence="9" id="KW-1185">Reference proteome</keyword>
<comment type="subcellular location">
    <subcellularLocation>
        <location evidence="1">Cell membrane</location>
        <topology evidence="1">Multi-pass membrane protein</topology>
    </subcellularLocation>
</comment>
<feature type="transmembrane region" description="Helical" evidence="7">
    <location>
        <begin position="344"/>
        <end position="364"/>
    </location>
</feature>
<keyword evidence="5 7" id="KW-1133">Transmembrane helix</keyword>
<keyword evidence="2" id="KW-0813">Transport</keyword>
<evidence type="ECO:0000256" key="5">
    <source>
        <dbReference type="ARBA" id="ARBA00022989"/>
    </source>
</evidence>
<gene>
    <name evidence="8" type="ORF">MICPUCDRAFT_43268</name>
</gene>
<name>C1N887_MICPC</name>
<proteinExistence type="predicted"/>
<evidence type="ECO:0000256" key="1">
    <source>
        <dbReference type="ARBA" id="ARBA00004651"/>
    </source>
</evidence>
<keyword evidence="4 7" id="KW-0812">Transmembrane</keyword>
<keyword evidence="6 7" id="KW-0472">Membrane</keyword>
<dbReference type="Gene3D" id="1.20.1250.20">
    <property type="entry name" value="MFS general substrate transporter like domains"/>
    <property type="match status" value="1"/>
</dbReference>
<dbReference type="SUPFAM" id="SSF103473">
    <property type="entry name" value="MFS general substrate transporter"/>
    <property type="match status" value="2"/>
</dbReference>
<evidence type="ECO:0000256" key="6">
    <source>
        <dbReference type="ARBA" id="ARBA00023136"/>
    </source>
</evidence>
<dbReference type="Proteomes" id="UP000001876">
    <property type="component" value="Unassembled WGS sequence"/>
</dbReference>
<evidence type="ECO:0000256" key="7">
    <source>
        <dbReference type="SAM" id="Phobius"/>
    </source>
</evidence>
<feature type="transmembrane region" description="Helical" evidence="7">
    <location>
        <begin position="97"/>
        <end position="116"/>
    </location>
</feature>
<dbReference type="InterPro" id="IPR036259">
    <property type="entry name" value="MFS_trans_sf"/>
</dbReference>
<evidence type="ECO:0000313" key="8">
    <source>
        <dbReference type="EMBL" id="EEH51848.1"/>
    </source>
</evidence>
<keyword evidence="3" id="KW-1003">Cell membrane</keyword>
<dbReference type="PANTHER" id="PTHR23517">
    <property type="entry name" value="RESISTANCE PROTEIN MDTM, PUTATIVE-RELATED-RELATED"/>
    <property type="match status" value="1"/>
</dbReference>
<dbReference type="OMA" id="EAMWQPR"/>